<dbReference type="InterPro" id="IPR019546">
    <property type="entry name" value="TAT_signal_bac_arc"/>
</dbReference>
<feature type="domain" description="Bacterial phospholipase C C-terminal" evidence="5">
    <location>
        <begin position="637"/>
        <end position="740"/>
    </location>
</feature>
<organism evidence="6 7">
    <name type="scientific">Mucilaginibacter conchicola</name>
    <dbReference type="NCBI Taxonomy" id="2303333"/>
    <lineage>
        <taxon>Bacteria</taxon>
        <taxon>Pseudomonadati</taxon>
        <taxon>Bacteroidota</taxon>
        <taxon>Sphingobacteriia</taxon>
        <taxon>Sphingobacteriales</taxon>
        <taxon>Sphingobacteriaceae</taxon>
        <taxon>Mucilaginibacter</taxon>
    </lineage>
</organism>
<evidence type="ECO:0000313" key="6">
    <source>
        <dbReference type="EMBL" id="RFZ95552.1"/>
    </source>
</evidence>
<dbReference type="Pfam" id="PF05506">
    <property type="entry name" value="PLipase_C_C"/>
    <property type="match status" value="1"/>
</dbReference>
<dbReference type="InterPro" id="IPR017850">
    <property type="entry name" value="Alkaline_phosphatase_core_sf"/>
</dbReference>
<name>A0A372NZV1_9SPHI</name>
<evidence type="ECO:0000259" key="5">
    <source>
        <dbReference type="Pfam" id="PF05506"/>
    </source>
</evidence>
<dbReference type="AlphaFoldDB" id="A0A372NZV1"/>
<dbReference type="EMBL" id="QWDC01000001">
    <property type="protein sequence ID" value="RFZ95552.1"/>
    <property type="molecule type" value="Genomic_DNA"/>
</dbReference>
<dbReference type="PANTHER" id="PTHR31956:SF1">
    <property type="entry name" value="NON-SPECIFIC PHOSPHOLIPASE C1"/>
    <property type="match status" value="1"/>
</dbReference>
<evidence type="ECO:0000256" key="1">
    <source>
        <dbReference type="ARBA" id="ARBA00009717"/>
    </source>
</evidence>
<evidence type="ECO:0000256" key="4">
    <source>
        <dbReference type="SAM" id="Coils"/>
    </source>
</evidence>
<dbReference type="Proteomes" id="UP000264217">
    <property type="component" value="Unassembled WGS sequence"/>
</dbReference>
<dbReference type="Pfam" id="PF04185">
    <property type="entry name" value="Phosphoesterase"/>
    <property type="match status" value="2"/>
</dbReference>
<keyword evidence="4" id="KW-0175">Coiled coil</keyword>
<dbReference type="NCBIfam" id="TIGR01409">
    <property type="entry name" value="TAT_signal_seq"/>
    <property type="match status" value="1"/>
</dbReference>
<dbReference type="InterPro" id="IPR006311">
    <property type="entry name" value="TAT_signal"/>
</dbReference>
<dbReference type="EC" id="3.1.4.3" evidence="2"/>
<dbReference type="NCBIfam" id="TIGR03396">
    <property type="entry name" value="PC_PLC"/>
    <property type="match status" value="1"/>
</dbReference>
<dbReference type="RefSeq" id="WP_117391102.1">
    <property type="nucleotide sequence ID" value="NZ_QWDC01000001.1"/>
</dbReference>
<comment type="caution">
    <text evidence="6">The sequence shown here is derived from an EMBL/GenBank/DDBJ whole genome shotgun (WGS) entry which is preliminary data.</text>
</comment>
<evidence type="ECO:0000313" key="7">
    <source>
        <dbReference type="Proteomes" id="UP000264217"/>
    </source>
</evidence>
<dbReference type="SUPFAM" id="SSF53649">
    <property type="entry name" value="Alkaline phosphatase-like"/>
    <property type="match status" value="1"/>
</dbReference>
<dbReference type="PANTHER" id="PTHR31956">
    <property type="entry name" value="NON-SPECIFIC PHOSPHOLIPASE C4-RELATED"/>
    <property type="match status" value="1"/>
</dbReference>
<gene>
    <name evidence="6" type="ORF">D0C36_08540</name>
</gene>
<dbReference type="OrthoDB" id="980947at2"/>
<dbReference type="InterPro" id="IPR007312">
    <property type="entry name" value="Phosphoesterase"/>
</dbReference>
<dbReference type="InterPro" id="IPR017767">
    <property type="entry name" value="PC-PLC"/>
</dbReference>
<comment type="similarity">
    <text evidence="1">Belongs to the bacterial phospholipase C family.</text>
</comment>
<evidence type="ECO:0000256" key="3">
    <source>
        <dbReference type="ARBA" id="ARBA00022801"/>
    </source>
</evidence>
<feature type="coiled-coil region" evidence="4">
    <location>
        <begin position="302"/>
        <end position="329"/>
    </location>
</feature>
<reference evidence="6 7" key="1">
    <citation type="submission" date="2018-08" db="EMBL/GenBank/DDBJ databases">
        <title>Mucilaginibacter sp. MYSH2.</title>
        <authorList>
            <person name="Seo T."/>
        </authorList>
    </citation>
    <scope>NUCLEOTIDE SEQUENCE [LARGE SCALE GENOMIC DNA]</scope>
    <source>
        <strain evidence="6 7">MYSH2</strain>
    </source>
</reference>
<dbReference type="GO" id="GO:0034480">
    <property type="term" value="F:phosphatidylcholine phospholipase C activity"/>
    <property type="evidence" value="ECO:0007669"/>
    <property type="project" value="UniProtKB-EC"/>
</dbReference>
<evidence type="ECO:0000256" key="2">
    <source>
        <dbReference type="ARBA" id="ARBA00012018"/>
    </source>
</evidence>
<keyword evidence="7" id="KW-1185">Reference proteome</keyword>
<dbReference type="PROSITE" id="PS51318">
    <property type="entry name" value="TAT"/>
    <property type="match status" value="1"/>
</dbReference>
<proteinExistence type="inferred from homology"/>
<accession>A0A372NZV1</accession>
<sequence>MSDTRRDFLKKAAMLTGAAGLSSVLPASIQKALAINPAPGSTWMDAEHVVILMQENRSFDHCFGSLRGVRGFNDPRAIDLPNQNPVWLQSNAKGETFAPFHLDIKDTRATWMSSLPHSWSNQVNARNDGKFDQWLIEKQSGNPDYKDMPLTLGFHTREDLPFNYALADAFTVCDQHFCSSLTGTTPNRNFLWTGTIRANQNEDSRANVWNEDSDFEGATWTTFPERLEDAGVSWKCYQNELSIGVGFEGEEDSWLGNFTDNNLEFFKQFHVKHHPEHVAYLKKRLKELPAKIRESSLKIRGFSGDAKEIQKLEKELAEMQKELQDIKADKAILEPGAFAKLSKREQRLHQKAFSTNRNDPNYHKLTTLTYNDNGTQRKMQVPKGDVLYQFRQDVNTGKLPMVSWITAPENFSDHPGAPWYGAWYLSEVMDILTKNPGVWKKTIFILTYDENDGYFDHIPPFTAPHSHKEGTGKVSAGIDTRVEFVTLDQELDRKGFPNNYKRESTIGLGYRVPMVIASPWSRGGYVNSEVFDHTSNLQFLETFIARKTGKKIKETNISEWRRTICGDLTSVFRPYNGEQIAKPAPLQRVPFVEGIHKAQFKGLPTYTRLSDADIKAIKANPRTAVQLAKQERGTRLACALPYELYADGRLNDERTAFELNFKAGKDLFGDAATGGPFNVYAPGKYTSLNAPGKKEAVRTWSYAAKPGDTLTDKWPLADFEDGKYHLRTYGPNGFYRQFRGSAKDPGLVTHCGYQKDGNVVLTFSLLGTKKPLTVEVTDNAYKTASKQLIVREESFAPQTIKLDLSKQQGWYDFTIRVKGFADFKKRYAGRVETGKTSISDPYMGGEV</sequence>
<dbReference type="GO" id="GO:0016042">
    <property type="term" value="P:lipid catabolic process"/>
    <property type="evidence" value="ECO:0007669"/>
    <property type="project" value="InterPro"/>
</dbReference>
<protein>
    <recommendedName>
        <fullName evidence="2">phospholipase C</fullName>
        <ecNumber evidence="2">3.1.4.3</ecNumber>
    </recommendedName>
</protein>
<keyword evidence="3" id="KW-0378">Hydrolase</keyword>
<dbReference type="Gene3D" id="3.40.720.10">
    <property type="entry name" value="Alkaline Phosphatase, subunit A"/>
    <property type="match status" value="2"/>
</dbReference>
<dbReference type="InterPro" id="IPR008475">
    <property type="entry name" value="PLipase_C_C"/>
</dbReference>